<sequence>MQRFKRLAGLGLFCFSWMLWGVIPLLPFIADADGATIAAWTTAVLVVSELCFYVSLLLLGRPFYLAFKAGMKGLWYKLRGRAQLES</sequence>
<feature type="transmembrane region" description="Helical" evidence="1">
    <location>
        <begin position="36"/>
        <end position="59"/>
    </location>
</feature>
<evidence type="ECO:0000313" key="3">
    <source>
        <dbReference type="Proteomes" id="UP000306585"/>
    </source>
</evidence>
<keyword evidence="1" id="KW-1133">Transmembrane helix</keyword>
<evidence type="ECO:0000256" key="1">
    <source>
        <dbReference type="SAM" id="Phobius"/>
    </source>
</evidence>
<keyword evidence="1" id="KW-0812">Transmembrane</keyword>
<evidence type="ECO:0000313" key="2">
    <source>
        <dbReference type="EMBL" id="TLS66512.1"/>
    </source>
</evidence>
<keyword evidence="3" id="KW-1185">Reference proteome</keyword>
<name>A0A5R9GR73_9PROT</name>
<dbReference type="InterPro" id="IPR047961">
    <property type="entry name" value="Transp_suffix-like"/>
</dbReference>
<dbReference type="RefSeq" id="WP_138239692.1">
    <property type="nucleotide sequence ID" value="NZ_VBRY01000009.1"/>
</dbReference>
<protein>
    <submittedName>
        <fullName evidence="2">Transporter suffix domain-containing protein</fullName>
    </submittedName>
</protein>
<dbReference type="NCBIfam" id="NF033684">
    <property type="entry name" value="suffix_2_RND"/>
    <property type="match status" value="1"/>
</dbReference>
<dbReference type="Proteomes" id="UP000306585">
    <property type="component" value="Unassembled WGS sequence"/>
</dbReference>
<dbReference type="OrthoDB" id="5298857at2"/>
<dbReference type="EMBL" id="VBRY01000009">
    <property type="protein sequence ID" value="TLS66512.1"/>
    <property type="molecule type" value="Genomic_DNA"/>
</dbReference>
<keyword evidence="1" id="KW-0472">Membrane</keyword>
<feature type="transmembrane region" description="Helical" evidence="1">
    <location>
        <begin position="7"/>
        <end position="30"/>
    </location>
</feature>
<proteinExistence type="predicted"/>
<reference evidence="2 3" key="1">
    <citation type="journal article" date="2019" name="Appl. Environ. Microbiol.">
        <title>Environmental Evidence and Genomic Insight of Iron-oxidizing Bacteria Preference Towards More Corrosion Resistant Stainless Steel at Higher Salinities.</title>
        <authorList>
            <person name="Garrison C.E."/>
            <person name="Price K.A."/>
            <person name="Field E.K."/>
        </authorList>
    </citation>
    <scope>NUCLEOTIDE SEQUENCE [LARGE SCALE GENOMIC DNA]</scope>
    <source>
        <strain evidence="2 3">P3</strain>
    </source>
</reference>
<dbReference type="AlphaFoldDB" id="A0A5R9GR73"/>
<comment type="caution">
    <text evidence="2">The sequence shown here is derived from an EMBL/GenBank/DDBJ whole genome shotgun (WGS) entry which is preliminary data.</text>
</comment>
<gene>
    <name evidence="2" type="ORF">FEF65_10120</name>
</gene>
<organism evidence="2 3">
    <name type="scientific">Mariprofundus erugo</name>
    <dbReference type="NCBI Taxonomy" id="2528639"/>
    <lineage>
        <taxon>Bacteria</taxon>
        <taxon>Pseudomonadati</taxon>
        <taxon>Pseudomonadota</taxon>
        <taxon>Candidatius Mariprofundia</taxon>
        <taxon>Mariprofundales</taxon>
        <taxon>Mariprofundaceae</taxon>
        <taxon>Mariprofundus</taxon>
    </lineage>
</organism>
<accession>A0A5R9GR73</accession>